<dbReference type="AlphaFoldDB" id="A0AAJ5VRC5"/>
<proteinExistence type="predicted"/>
<protein>
    <submittedName>
        <fullName evidence="1">Uncharacterized protein</fullName>
    </submittedName>
</protein>
<dbReference type="Proteomes" id="UP001217476">
    <property type="component" value="Chromosome"/>
</dbReference>
<name>A0AAJ5VRC5_9HYPH</name>
<sequence length="140" mass="16268">MTAVKSGDGPDWIAIRRAYELSDDSIKQICTQFGVTKGQFENRCRKDRWLSRQLRNSDRKGSTFSRLFALLERQVAKLGNSTGETLSETETRQLTDLIRNFDKIASMEAAENKIEIVPPKRDMAEKREKLARRIDQYNRR</sequence>
<accession>A0AAJ5VRC5</accession>
<evidence type="ECO:0000313" key="1">
    <source>
        <dbReference type="EMBL" id="WEK02791.1"/>
    </source>
</evidence>
<dbReference type="EMBL" id="CP119312">
    <property type="protein sequence ID" value="WEK02791.1"/>
    <property type="molecule type" value="Genomic_DNA"/>
</dbReference>
<gene>
    <name evidence="1" type="ORF">P0Y65_11280</name>
</gene>
<reference evidence="1" key="1">
    <citation type="submission" date="2023-03" db="EMBL/GenBank/DDBJ databases">
        <title>Andean soil-derived lignocellulolytic bacterial consortium as a source of novel taxa and putative plastic-active enzymes.</title>
        <authorList>
            <person name="Diaz-Garcia L."/>
            <person name="Chuvochina M."/>
            <person name="Feuerriegel G."/>
            <person name="Bunk B."/>
            <person name="Sproer C."/>
            <person name="Streit W.R."/>
            <person name="Rodriguez L.M."/>
            <person name="Overmann J."/>
            <person name="Jimenez D.J."/>
        </authorList>
    </citation>
    <scope>NUCLEOTIDE SEQUENCE</scope>
    <source>
        <strain evidence="1">MAG 4196</strain>
    </source>
</reference>
<evidence type="ECO:0000313" key="2">
    <source>
        <dbReference type="Proteomes" id="UP001217476"/>
    </source>
</evidence>
<organism evidence="1 2">
    <name type="scientific">Candidatus Devosia phytovorans</name>
    <dbReference type="NCBI Taxonomy" id="3121372"/>
    <lineage>
        <taxon>Bacteria</taxon>
        <taxon>Pseudomonadati</taxon>
        <taxon>Pseudomonadota</taxon>
        <taxon>Alphaproteobacteria</taxon>
        <taxon>Hyphomicrobiales</taxon>
        <taxon>Devosiaceae</taxon>
        <taxon>Devosia</taxon>
    </lineage>
</organism>